<feature type="region of interest" description="Disordered" evidence="1">
    <location>
        <begin position="26"/>
        <end position="73"/>
    </location>
</feature>
<evidence type="ECO:0000256" key="1">
    <source>
        <dbReference type="SAM" id="MobiDB-lite"/>
    </source>
</evidence>
<feature type="non-terminal residue" evidence="2">
    <location>
        <position position="1"/>
    </location>
</feature>
<dbReference type="AlphaFoldDB" id="A0AAV7MSX6"/>
<accession>A0AAV7MSX6</accession>
<proteinExistence type="predicted"/>
<evidence type="ECO:0000313" key="3">
    <source>
        <dbReference type="Proteomes" id="UP001066276"/>
    </source>
</evidence>
<comment type="caution">
    <text evidence="2">The sequence shown here is derived from an EMBL/GenBank/DDBJ whole genome shotgun (WGS) entry which is preliminary data.</text>
</comment>
<feature type="non-terminal residue" evidence="2">
    <location>
        <position position="73"/>
    </location>
</feature>
<protein>
    <submittedName>
        <fullName evidence="2">Uncharacterized protein</fullName>
    </submittedName>
</protein>
<sequence length="73" mass="7631">EHCLCAADEGRGHVVMGGGRGVMSDPVSLHWPLPHKTGTEQGGGPSPHLCGGSERRRRHEAPQTSGMPVPARG</sequence>
<evidence type="ECO:0000313" key="2">
    <source>
        <dbReference type="EMBL" id="KAJ1103385.1"/>
    </source>
</evidence>
<name>A0AAV7MSX6_PLEWA</name>
<gene>
    <name evidence="2" type="ORF">NDU88_000809</name>
</gene>
<reference evidence="2" key="1">
    <citation type="journal article" date="2022" name="bioRxiv">
        <title>Sequencing and chromosome-scale assembly of the giantPleurodeles waltlgenome.</title>
        <authorList>
            <person name="Brown T."/>
            <person name="Elewa A."/>
            <person name="Iarovenko S."/>
            <person name="Subramanian E."/>
            <person name="Araus A.J."/>
            <person name="Petzold A."/>
            <person name="Susuki M."/>
            <person name="Suzuki K.-i.T."/>
            <person name="Hayashi T."/>
            <person name="Toyoda A."/>
            <person name="Oliveira C."/>
            <person name="Osipova E."/>
            <person name="Leigh N.D."/>
            <person name="Simon A."/>
            <person name="Yun M.H."/>
        </authorList>
    </citation>
    <scope>NUCLEOTIDE SEQUENCE</scope>
    <source>
        <strain evidence="2">20211129_DDA</strain>
        <tissue evidence="2">Liver</tissue>
    </source>
</reference>
<keyword evidence="3" id="KW-1185">Reference proteome</keyword>
<dbReference type="Proteomes" id="UP001066276">
    <property type="component" value="Chromosome 9"/>
</dbReference>
<organism evidence="2 3">
    <name type="scientific">Pleurodeles waltl</name>
    <name type="common">Iberian ribbed newt</name>
    <dbReference type="NCBI Taxonomy" id="8319"/>
    <lineage>
        <taxon>Eukaryota</taxon>
        <taxon>Metazoa</taxon>
        <taxon>Chordata</taxon>
        <taxon>Craniata</taxon>
        <taxon>Vertebrata</taxon>
        <taxon>Euteleostomi</taxon>
        <taxon>Amphibia</taxon>
        <taxon>Batrachia</taxon>
        <taxon>Caudata</taxon>
        <taxon>Salamandroidea</taxon>
        <taxon>Salamandridae</taxon>
        <taxon>Pleurodelinae</taxon>
        <taxon>Pleurodeles</taxon>
    </lineage>
</organism>
<dbReference type="EMBL" id="JANPWB010000013">
    <property type="protein sequence ID" value="KAJ1103385.1"/>
    <property type="molecule type" value="Genomic_DNA"/>
</dbReference>